<evidence type="ECO:0000313" key="2">
    <source>
        <dbReference type="Proteomes" id="UP001597062"/>
    </source>
</evidence>
<organism evidence="1 2">
    <name type="scientific">Tenacibaculum geojense</name>
    <dbReference type="NCBI Taxonomy" id="915352"/>
    <lineage>
        <taxon>Bacteria</taxon>
        <taxon>Pseudomonadati</taxon>
        <taxon>Bacteroidota</taxon>
        <taxon>Flavobacteriia</taxon>
        <taxon>Flavobacteriales</taxon>
        <taxon>Flavobacteriaceae</taxon>
        <taxon>Tenacibaculum</taxon>
    </lineage>
</organism>
<protein>
    <submittedName>
        <fullName evidence="1">Uncharacterized protein</fullName>
    </submittedName>
</protein>
<name>A0ABW3JQ15_9FLAO</name>
<accession>A0ABW3JQ15</accession>
<dbReference type="EMBL" id="JBHTJR010000027">
    <property type="protein sequence ID" value="MFD0992578.1"/>
    <property type="molecule type" value="Genomic_DNA"/>
</dbReference>
<dbReference type="Proteomes" id="UP001597062">
    <property type="component" value="Unassembled WGS sequence"/>
</dbReference>
<evidence type="ECO:0000313" key="1">
    <source>
        <dbReference type="EMBL" id="MFD0992578.1"/>
    </source>
</evidence>
<keyword evidence="2" id="KW-1185">Reference proteome</keyword>
<gene>
    <name evidence="1" type="ORF">ACFQ1U_05120</name>
</gene>
<reference evidence="2" key="1">
    <citation type="journal article" date="2019" name="Int. J. Syst. Evol. Microbiol.">
        <title>The Global Catalogue of Microorganisms (GCM) 10K type strain sequencing project: providing services to taxonomists for standard genome sequencing and annotation.</title>
        <authorList>
            <consortium name="The Broad Institute Genomics Platform"/>
            <consortium name="The Broad Institute Genome Sequencing Center for Infectious Disease"/>
            <person name="Wu L."/>
            <person name="Ma J."/>
        </authorList>
    </citation>
    <scope>NUCLEOTIDE SEQUENCE [LARGE SCALE GENOMIC DNA]</scope>
    <source>
        <strain evidence="2">CCUG 60527</strain>
    </source>
</reference>
<comment type="caution">
    <text evidence="1">The sequence shown here is derived from an EMBL/GenBank/DDBJ whole genome shotgun (WGS) entry which is preliminary data.</text>
</comment>
<sequence length="190" mass="22698">MGTLNRTLIKNINKSDLINLFKNYYSIGRVRLLDHENQTLFLDRENYSIILFDSYLTNWIEIIFDFYDGPEEHDIFLKKVSTEFLTDVIFGYEQTTTGDARFLKIKGGKIERDIYQKSYYEPHRIIMERNLGNKYSTEKGFEYPEIGNDLTDFKVLDFDEIQNMFMDAGYKGNKNQSLKEEYTHLEWLQK</sequence>
<proteinExistence type="predicted"/>